<feature type="domain" description="Spore coat protein X/V" evidence="2">
    <location>
        <begin position="38"/>
        <end position="95"/>
    </location>
</feature>
<organism evidence="3 4">
    <name type="scientific">Robertmurraya mangrovi</name>
    <dbReference type="NCBI Taxonomy" id="3098077"/>
    <lineage>
        <taxon>Bacteria</taxon>
        <taxon>Bacillati</taxon>
        <taxon>Bacillota</taxon>
        <taxon>Bacilli</taxon>
        <taxon>Bacillales</taxon>
        <taxon>Bacillaceae</taxon>
        <taxon>Robertmurraya</taxon>
    </lineage>
</organism>
<comment type="caution">
    <text evidence="3">The sequence shown here is derived from an EMBL/GenBank/DDBJ whole genome shotgun (WGS) entry which is preliminary data.</text>
</comment>
<dbReference type="Pfam" id="PF07552">
    <property type="entry name" value="Coat_X"/>
    <property type="match status" value="2"/>
</dbReference>
<accession>A0ABU5IYG2</accession>
<gene>
    <name evidence="3" type="ORF">SM124_10490</name>
</gene>
<evidence type="ECO:0000313" key="3">
    <source>
        <dbReference type="EMBL" id="MDZ5472176.1"/>
    </source>
</evidence>
<dbReference type="Proteomes" id="UP001290455">
    <property type="component" value="Unassembled WGS sequence"/>
</dbReference>
<evidence type="ECO:0000256" key="1">
    <source>
        <dbReference type="SAM" id="MobiDB-lite"/>
    </source>
</evidence>
<dbReference type="EMBL" id="JAXOFX010000005">
    <property type="protein sequence ID" value="MDZ5472176.1"/>
    <property type="molecule type" value="Genomic_DNA"/>
</dbReference>
<keyword evidence="3" id="KW-0946">Virion</keyword>
<protein>
    <submittedName>
        <fullName evidence="3">Spore coat protein</fullName>
    </submittedName>
</protein>
<dbReference type="InterPro" id="IPR011428">
    <property type="entry name" value="Spore_coat_X/V"/>
</dbReference>
<proteinExistence type="predicted"/>
<evidence type="ECO:0000259" key="2">
    <source>
        <dbReference type="Pfam" id="PF07552"/>
    </source>
</evidence>
<keyword evidence="3" id="KW-0167">Capsid protein</keyword>
<keyword evidence="4" id="KW-1185">Reference proteome</keyword>
<feature type="region of interest" description="Disordered" evidence="1">
    <location>
        <begin position="1"/>
        <end position="20"/>
    </location>
</feature>
<sequence length="160" mass="17595">MLSGRGHCGTRGDVLGTTGGKRWDALDPESVFPITTDDDVRQEGNQVNDIEQRSSEYIVIRNSLDVRVTSTETQVAASLQAAIQAAIALVINLSIADGDQAEAVTQELLQYTQIQQVNRQKIYIENSRQVRVETTDTDVAVSLQLMIQLLLALLVEIDIL</sequence>
<name>A0ABU5IYG2_9BACI</name>
<feature type="domain" description="Spore coat protein X/V" evidence="2">
    <location>
        <begin position="102"/>
        <end position="159"/>
    </location>
</feature>
<evidence type="ECO:0000313" key="4">
    <source>
        <dbReference type="Proteomes" id="UP001290455"/>
    </source>
</evidence>
<reference evidence="3 4" key="1">
    <citation type="submission" date="2023-11" db="EMBL/GenBank/DDBJ databases">
        <title>Bacillus jintuensis, isolated from a mudflat on the Beibu Gulf coast.</title>
        <authorList>
            <person name="Li M."/>
        </authorList>
    </citation>
    <scope>NUCLEOTIDE SEQUENCE [LARGE SCALE GENOMIC DNA]</scope>
    <source>
        <strain evidence="3 4">31A1R</strain>
    </source>
</reference>
<dbReference type="RefSeq" id="WP_322446473.1">
    <property type="nucleotide sequence ID" value="NZ_JAXOFX010000005.1"/>
</dbReference>